<accession>A0A9D2CLS5</accession>
<evidence type="ECO:0000256" key="1">
    <source>
        <dbReference type="ARBA" id="ARBA00023125"/>
    </source>
</evidence>
<protein>
    <submittedName>
        <fullName evidence="4">TetR/AcrR family transcriptional regulator</fullName>
    </submittedName>
</protein>
<evidence type="ECO:0000313" key="4">
    <source>
        <dbReference type="EMBL" id="HIY92189.1"/>
    </source>
</evidence>
<sequence length="167" mass="19825">MDLTLDHLLNTTYEELSMNKVKRFNITDLTRASNVARGTIYYYFESIEDIYMATFKKYILNIAIEKSDTFNKFVFNFISQINENKIFSLNVYHLAALNFRKVVLLDIFNGQLTKYKAKYNKNDNYLVSGLCFIVIYWLDHNLELETELIIQEINHYLGLLQITFEQI</sequence>
<evidence type="ECO:0000259" key="3">
    <source>
        <dbReference type="PROSITE" id="PS50977"/>
    </source>
</evidence>
<dbReference type="Proteomes" id="UP000824013">
    <property type="component" value="Unassembled WGS sequence"/>
</dbReference>
<organism evidence="4 5">
    <name type="scientific">Candidatus Companilactobacillus pullicola</name>
    <dbReference type="NCBI Taxonomy" id="2838523"/>
    <lineage>
        <taxon>Bacteria</taxon>
        <taxon>Bacillati</taxon>
        <taxon>Bacillota</taxon>
        <taxon>Bacilli</taxon>
        <taxon>Lactobacillales</taxon>
        <taxon>Lactobacillaceae</taxon>
        <taxon>Companilactobacillus</taxon>
    </lineage>
</organism>
<dbReference type="AlphaFoldDB" id="A0A9D2CLS5"/>
<comment type="caution">
    <text evidence="4">The sequence shown here is derived from an EMBL/GenBank/DDBJ whole genome shotgun (WGS) entry which is preliminary data.</text>
</comment>
<dbReference type="InterPro" id="IPR009057">
    <property type="entry name" value="Homeodomain-like_sf"/>
</dbReference>
<reference evidence="4" key="1">
    <citation type="journal article" date="2021" name="PeerJ">
        <title>Extensive microbial diversity within the chicken gut microbiome revealed by metagenomics and culture.</title>
        <authorList>
            <person name="Gilroy R."/>
            <person name="Ravi A."/>
            <person name="Getino M."/>
            <person name="Pursley I."/>
            <person name="Horton D.L."/>
            <person name="Alikhan N.F."/>
            <person name="Baker D."/>
            <person name="Gharbi K."/>
            <person name="Hall N."/>
            <person name="Watson M."/>
            <person name="Adriaenssens E.M."/>
            <person name="Foster-Nyarko E."/>
            <person name="Jarju S."/>
            <person name="Secka A."/>
            <person name="Antonio M."/>
            <person name="Oren A."/>
            <person name="Chaudhuri R.R."/>
            <person name="La Ragione R."/>
            <person name="Hildebrand F."/>
            <person name="Pallen M.J."/>
        </authorList>
    </citation>
    <scope>NUCLEOTIDE SEQUENCE</scope>
    <source>
        <strain evidence="4">3204</strain>
    </source>
</reference>
<evidence type="ECO:0000313" key="5">
    <source>
        <dbReference type="Proteomes" id="UP000824013"/>
    </source>
</evidence>
<feature type="domain" description="HTH tetR-type" evidence="3">
    <location>
        <begin position="2"/>
        <end position="62"/>
    </location>
</feature>
<name>A0A9D2CLS5_9LACO</name>
<proteinExistence type="predicted"/>
<dbReference type="GO" id="GO:0003677">
    <property type="term" value="F:DNA binding"/>
    <property type="evidence" value="ECO:0007669"/>
    <property type="project" value="UniProtKB-UniRule"/>
</dbReference>
<dbReference type="InterPro" id="IPR001647">
    <property type="entry name" value="HTH_TetR"/>
</dbReference>
<gene>
    <name evidence="4" type="ORF">H9820_04480</name>
</gene>
<dbReference type="PROSITE" id="PS50977">
    <property type="entry name" value="HTH_TETR_2"/>
    <property type="match status" value="1"/>
</dbReference>
<dbReference type="EMBL" id="DXCM01000029">
    <property type="protein sequence ID" value="HIY92189.1"/>
    <property type="molecule type" value="Genomic_DNA"/>
</dbReference>
<reference evidence="4" key="2">
    <citation type="submission" date="2021-04" db="EMBL/GenBank/DDBJ databases">
        <authorList>
            <person name="Gilroy R."/>
        </authorList>
    </citation>
    <scope>NUCLEOTIDE SEQUENCE</scope>
    <source>
        <strain evidence="4">3204</strain>
    </source>
</reference>
<evidence type="ECO:0000256" key="2">
    <source>
        <dbReference type="PROSITE-ProRule" id="PRU00335"/>
    </source>
</evidence>
<dbReference type="Gene3D" id="1.10.357.10">
    <property type="entry name" value="Tetracycline Repressor, domain 2"/>
    <property type="match status" value="1"/>
</dbReference>
<keyword evidence="1 2" id="KW-0238">DNA-binding</keyword>
<feature type="DNA-binding region" description="H-T-H motif" evidence="2">
    <location>
        <begin position="25"/>
        <end position="44"/>
    </location>
</feature>
<dbReference type="SUPFAM" id="SSF46689">
    <property type="entry name" value="Homeodomain-like"/>
    <property type="match status" value="1"/>
</dbReference>